<comment type="caution">
    <text evidence="3">The sequence shown here is derived from an EMBL/GenBank/DDBJ whole genome shotgun (WGS) entry which is preliminary data.</text>
</comment>
<evidence type="ECO:0000313" key="3">
    <source>
        <dbReference type="EMBL" id="KAJ7102502.1"/>
    </source>
</evidence>
<protein>
    <submittedName>
        <fullName evidence="3">Uncharacterized protein</fullName>
    </submittedName>
</protein>
<sequence length="593" mass="63528">MSNNLVVIALLAFAFGQAFNAILAGLSAAAAANAEKLVDFLVSGNVSVTSVVFLVLAALVVNDVVLLIILCTLLAPKDNSHTKNAYTHLKPLPVLASVADRDRPARQAYNLGRVALTLVWWAGTKLAVAAVRLLPSLGRALNIAGCGVIIVGRYLLTAAFALLLASTKTAAGGLARWAVPRRRSLWAASLTPSPRALAPAAALVHRHRACPVAVPLALGWLIPQDTAPYPTALVLRHGACPVAVPLTLEWMVTQALVLANLVRILAAAASPAPQFDDADADNGGWFCAEHHDEWDGDDEEDAYTGNGNEDNDNISTEELIHEALGSICPLLKIVDGEYSCAAKDVAFVMETITMVKCAVAALQEMQKEAAFGTIEELEDTEELAEGGSGLLLFDVVHLLRPVGFLTPCAWFEHHQSVPARGSFFHVHLLNVLLANIGDARMRRVGSMLQSSAVAEQEESEQEEQGSSDGSIGSVDSEDTAVNLVESDIGGLAADEDKLALTGCKDDARDYEGPPCDELLTYEEFAIGAPYEPLFERRRVLGREYRRPRSLASLAEHIHAKPSPSPRPSFLNLLDRLSTRRESIPSALATERAT</sequence>
<feature type="transmembrane region" description="Helical" evidence="2">
    <location>
        <begin position="50"/>
        <end position="75"/>
    </location>
</feature>
<keyword evidence="2" id="KW-1133">Transmembrane helix</keyword>
<keyword evidence="2" id="KW-0472">Membrane</keyword>
<reference evidence="3" key="1">
    <citation type="submission" date="2023-03" db="EMBL/GenBank/DDBJ databases">
        <title>Massive genome expansion in bonnet fungi (Mycena s.s.) driven by repeated elements and novel gene families across ecological guilds.</title>
        <authorList>
            <consortium name="Lawrence Berkeley National Laboratory"/>
            <person name="Harder C.B."/>
            <person name="Miyauchi S."/>
            <person name="Viragh M."/>
            <person name="Kuo A."/>
            <person name="Thoen E."/>
            <person name="Andreopoulos B."/>
            <person name="Lu D."/>
            <person name="Skrede I."/>
            <person name="Drula E."/>
            <person name="Henrissat B."/>
            <person name="Morin E."/>
            <person name="Kohler A."/>
            <person name="Barry K."/>
            <person name="LaButti K."/>
            <person name="Morin E."/>
            <person name="Salamov A."/>
            <person name="Lipzen A."/>
            <person name="Mereny Z."/>
            <person name="Hegedus B."/>
            <person name="Baldrian P."/>
            <person name="Stursova M."/>
            <person name="Weitz H."/>
            <person name="Taylor A."/>
            <person name="Grigoriev I.V."/>
            <person name="Nagy L.G."/>
            <person name="Martin F."/>
            <person name="Kauserud H."/>
        </authorList>
    </citation>
    <scope>NUCLEOTIDE SEQUENCE</scope>
    <source>
        <strain evidence="3">CBHHK173m</strain>
    </source>
</reference>
<evidence type="ECO:0000256" key="1">
    <source>
        <dbReference type="SAM" id="MobiDB-lite"/>
    </source>
</evidence>
<dbReference type="EMBL" id="JARJCN010000003">
    <property type="protein sequence ID" value="KAJ7102502.1"/>
    <property type="molecule type" value="Genomic_DNA"/>
</dbReference>
<feature type="compositionally biased region" description="Acidic residues" evidence="1">
    <location>
        <begin position="455"/>
        <end position="465"/>
    </location>
</feature>
<dbReference type="Proteomes" id="UP001222325">
    <property type="component" value="Unassembled WGS sequence"/>
</dbReference>
<name>A0AAD6UND4_9AGAR</name>
<organism evidence="3 4">
    <name type="scientific">Mycena belliarum</name>
    <dbReference type="NCBI Taxonomy" id="1033014"/>
    <lineage>
        <taxon>Eukaryota</taxon>
        <taxon>Fungi</taxon>
        <taxon>Dikarya</taxon>
        <taxon>Basidiomycota</taxon>
        <taxon>Agaricomycotina</taxon>
        <taxon>Agaricomycetes</taxon>
        <taxon>Agaricomycetidae</taxon>
        <taxon>Agaricales</taxon>
        <taxon>Marasmiineae</taxon>
        <taxon>Mycenaceae</taxon>
        <taxon>Mycena</taxon>
    </lineage>
</organism>
<evidence type="ECO:0000256" key="2">
    <source>
        <dbReference type="SAM" id="Phobius"/>
    </source>
</evidence>
<feature type="region of interest" description="Disordered" evidence="1">
    <location>
        <begin position="450"/>
        <end position="475"/>
    </location>
</feature>
<feature type="transmembrane region" description="Helical" evidence="2">
    <location>
        <begin position="111"/>
        <end position="134"/>
    </location>
</feature>
<accession>A0AAD6UND4</accession>
<dbReference type="AlphaFoldDB" id="A0AAD6UND4"/>
<evidence type="ECO:0000313" key="4">
    <source>
        <dbReference type="Proteomes" id="UP001222325"/>
    </source>
</evidence>
<keyword evidence="2" id="KW-0812">Transmembrane</keyword>
<keyword evidence="4" id="KW-1185">Reference proteome</keyword>
<gene>
    <name evidence="3" type="ORF">B0H15DRAFT_814934</name>
</gene>
<proteinExistence type="predicted"/>